<gene>
    <name evidence="13" type="primary">ccmD</name>
    <name evidence="13" type="ORF">F0U83_03405</name>
</gene>
<evidence type="ECO:0000256" key="4">
    <source>
        <dbReference type="ARBA" id="ARBA00016461"/>
    </source>
</evidence>
<dbReference type="NCBIfam" id="TIGR03141">
    <property type="entry name" value="cytochro_ccmD"/>
    <property type="match status" value="1"/>
</dbReference>
<feature type="transmembrane region" description="Helical" evidence="12">
    <location>
        <begin position="20"/>
        <end position="39"/>
    </location>
</feature>
<comment type="similarity">
    <text evidence="3 12">Belongs to the CcmD/CycX/HelD family.</text>
</comment>
<evidence type="ECO:0000256" key="5">
    <source>
        <dbReference type="ARBA" id="ARBA00022448"/>
    </source>
</evidence>
<keyword evidence="7 12" id="KW-0997">Cell inner membrane</keyword>
<keyword evidence="6 12" id="KW-1003">Cell membrane</keyword>
<evidence type="ECO:0000256" key="8">
    <source>
        <dbReference type="ARBA" id="ARBA00022692"/>
    </source>
</evidence>
<keyword evidence="8 12" id="KW-0812">Transmembrane</keyword>
<evidence type="ECO:0000256" key="9">
    <source>
        <dbReference type="ARBA" id="ARBA00022748"/>
    </source>
</evidence>
<dbReference type="Pfam" id="PF04995">
    <property type="entry name" value="CcmD"/>
    <property type="match status" value="1"/>
</dbReference>
<keyword evidence="10 12" id="KW-1133">Transmembrane helix</keyword>
<evidence type="ECO:0000256" key="6">
    <source>
        <dbReference type="ARBA" id="ARBA00022475"/>
    </source>
</evidence>
<keyword evidence="14" id="KW-1185">Reference proteome</keyword>
<dbReference type="PANTHER" id="PTHR37531:SF1">
    <property type="entry name" value="HEME EXPORTER PROTEIN D"/>
    <property type="match status" value="1"/>
</dbReference>
<dbReference type="Proteomes" id="UP000324760">
    <property type="component" value="Chromosome"/>
</dbReference>
<protein>
    <recommendedName>
        <fullName evidence="4 12">Heme exporter protein D</fullName>
    </recommendedName>
</protein>
<dbReference type="OrthoDB" id="9815607at2"/>
<keyword evidence="5 12" id="KW-0813">Transport</keyword>
<dbReference type="InterPro" id="IPR007078">
    <property type="entry name" value="Haem_export_protD_CcmD"/>
</dbReference>
<evidence type="ECO:0000256" key="7">
    <source>
        <dbReference type="ARBA" id="ARBA00022519"/>
    </source>
</evidence>
<dbReference type="GO" id="GO:0005886">
    <property type="term" value="C:plasma membrane"/>
    <property type="evidence" value="ECO:0007669"/>
    <property type="project" value="UniProtKB-SubCell"/>
</dbReference>
<evidence type="ECO:0000256" key="11">
    <source>
        <dbReference type="ARBA" id="ARBA00023136"/>
    </source>
</evidence>
<keyword evidence="11 12" id="KW-0472">Membrane</keyword>
<evidence type="ECO:0000256" key="3">
    <source>
        <dbReference type="ARBA" id="ARBA00008741"/>
    </source>
</evidence>
<evidence type="ECO:0000256" key="1">
    <source>
        <dbReference type="ARBA" id="ARBA00002442"/>
    </source>
</evidence>
<dbReference type="GO" id="GO:1903607">
    <property type="term" value="P:cytochrome c biosynthetic process"/>
    <property type="evidence" value="ECO:0007669"/>
    <property type="project" value="TreeGrafter"/>
</dbReference>
<accession>A0A5P1R960</accession>
<dbReference type="GO" id="GO:0017004">
    <property type="term" value="P:cytochrome complex assembly"/>
    <property type="evidence" value="ECO:0007669"/>
    <property type="project" value="UniProtKB-KW"/>
</dbReference>
<reference evidence="13 14" key="1">
    <citation type="journal article" date="2019" name="Biochem. Eng. J.">
        <title>Metabolic engineering of the marine bacteria Neptunomonas concharum for the production of acetoin and meso-2,3-butanediol from acetate.</title>
        <authorList>
            <person name="Li W."/>
            <person name="Pu N."/>
            <person name="Liu C.-X."/>
            <person name="Yuan Q.-P."/>
            <person name="Li Z.-J."/>
        </authorList>
    </citation>
    <scope>NUCLEOTIDE SEQUENCE [LARGE SCALE GENOMIC DNA]</scope>
    <source>
        <strain evidence="13 14">JCM17730</strain>
    </source>
</reference>
<sequence>MQFESFSEFLNMGGHGLYVWLSYALGIAIISANLILPVFKRKELLKNLARRLRRENNAP</sequence>
<comment type="subcellular location">
    <subcellularLocation>
        <location evidence="2 12">Cell inner membrane</location>
        <topology evidence="2 12">Single-pass membrane protein</topology>
    </subcellularLocation>
</comment>
<dbReference type="PANTHER" id="PTHR37531">
    <property type="entry name" value="HEME EXPORTER PROTEIN D"/>
    <property type="match status" value="1"/>
</dbReference>
<evidence type="ECO:0000313" key="13">
    <source>
        <dbReference type="EMBL" id="QEQ95825.1"/>
    </source>
</evidence>
<dbReference type="GO" id="GO:0015886">
    <property type="term" value="P:heme transport"/>
    <property type="evidence" value="ECO:0007669"/>
    <property type="project" value="InterPro"/>
</dbReference>
<dbReference type="InterPro" id="IPR052075">
    <property type="entry name" value="Heme_exporter_D"/>
</dbReference>
<dbReference type="AlphaFoldDB" id="A0A5P1R960"/>
<proteinExistence type="inferred from homology"/>
<organism evidence="13 14">
    <name type="scientific">Neptunomonas concharum</name>
    <dbReference type="NCBI Taxonomy" id="1031538"/>
    <lineage>
        <taxon>Bacteria</taxon>
        <taxon>Pseudomonadati</taxon>
        <taxon>Pseudomonadota</taxon>
        <taxon>Gammaproteobacteria</taxon>
        <taxon>Oceanospirillales</taxon>
        <taxon>Oceanospirillaceae</taxon>
        <taxon>Neptunomonas</taxon>
    </lineage>
</organism>
<dbReference type="KEGG" id="ncu:F0U83_03405"/>
<evidence type="ECO:0000256" key="10">
    <source>
        <dbReference type="ARBA" id="ARBA00022989"/>
    </source>
</evidence>
<name>A0A5P1R960_9GAMM</name>
<keyword evidence="9 12" id="KW-0201">Cytochrome c-type biogenesis</keyword>
<evidence type="ECO:0000313" key="14">
    <source>
        <dbReference type="Proteomes" id="UP000324760"/>
    </source>
</evidence>
<evidence type="ECO:0000256" key="2">
    <source>
        <dbReference type="ARBA" id="ARBA00004377"/>
    </source>
</evidence>
<evidence type="ECO:0000256" key="12">
    <source>
        <dbReference type="RuleBase" id="RU363101"/>
    </source>
</evidence>
<comment type="function">
    <text evidence="1 12">Required for the export of heme to the periplasm for the biogenesis of c-type cytochromes.</text>
</comment>
<dbReference type="EMBL" id="CP043869">
    <property type="protein sequence ID" value="QEQ95825.1"/>
    <property type="molecule type" value="Genomic_DNA"/>
</dbReference>